<dbReference type="EMBL" id="AMCI01004436">
    <property type="protein sequence ID" value="EJW98084.1"/>
    <property type="molecule type" value="Genomic_DNA"/>
</dbReference>
<organism evidence="1">
    <name type="scientific">gut metagenome</name>
    <dbReference type="NCBI Taxonomy" id="749906"/>
    <lineage>
        <taxon>unclassified sequences</taxon>
        <taxon>metagenomes</taxon>
        <taxon>organismal metagenomes</taxon>
    </lineage>
</organism>
<accession>J9GFH4</accession>
<gene>
    <name evidence="1" type="ORF">EVA_13808</name>
</gene>
<protein>
    <submittedName>
        <fullName evidence="1">Uncharacterized protein</fullName>
    </submittedName>
</protein>
<name>J9GFH4_9ZZZZ</name>
<proteinExistence type="predicted"/>
<dbReference type="AlphaFoldDB" id="J9GFH4"/>
<reference evidence="1" key="1">
    <citation type="journal article" date="2012" name="PLoS ONE">
        <title>Gene sets for utilization of primary and secondary nutrition supplies in the distal gut of endangered iberian lynx.</title>
        <authorList>
            <person name="Alcaide M."/>
            <person name="Messina E."/>
            <person name="Richter M."/>
            <person name="Bargiela R."/>
            <person name="Peplies J."/>
            <person name="Huws S.A."/>
            <person name="Newbold C.J."/>
            <person name="Golyshin P.N."/>
            <person name="Simon M.A."/>
            <person name="Lopez G."/>
            <person name="Yakimov M.M."/>
            <person name="Ferrer M."/>
        </authorList>
    </citation>
    <scope>NUCLEOTIDE SEQUENCE</scope>
</reference>
<feature type="non-terminal residue" evidence="1">
    <location>
        <position position="1"/>
    </location>
</feature>
<comment type="caution">
    <text evidence="1">The sequence shown here is derived from an EMBL/GenBank/DDBJ whole genome shotgun (WGS) entry which is preliminary data.</text>
</comment>
<sequence>EVFLNDLISKLIQALKDTHDDPEFISQRKAYKMFGKGNIERWRRQGKIESYKRPGKIEYKTIELRVLQRATQDYLDKLPHAAVSTTKKVIKSKE</sequence>
<evidence type="ECO:0000313" key="1">
    <source>
        <dbReference type="EMBL" id="EJW98084.1"/>
    </source>
</evidence>